<keyword evidence="7" id="KW-1185">Reference proteome</keyword>
<dbReference type="OrthoDB" id="191334at2759"/>
<dbReference type="Proteomes" id="UP000822688">
    <property type="component" value="Chromosome 4"/>
</dbReference>
<proteinExistence type="predicted"/>
<dbReference type="PANTHER" id="PTHR31042">
    <property type="entry name" value="CORE-2/I-BRANCHING BETA-1,6-N-ACETYLGLUCOSAMINYLTRANSFERASE FAMILY PROTEIN-RELATED"/>
    <property type="match status" value="1"/>
</dbReference>
<reference evidence="6" key="1">
    <citation type="submission" date="2020-06" db="EMBL/GenBank/DDBJ databases">
        <title>WGS assembly of Ceratodon purpureus strain R40.</title>
        <authorList>
            <person name="Carey S.B."/>
            <person name="Jenkins J."/>
            <person name="Shu S."/>
            <person name="Lovell J.T."/>
            <person name="Sreedasyam A."/>
            <person name="Maumus F."/>
            <person name="Tiley G.P."/>
            <person name="Fernandez-Pozo N."/>
            <person name="Barry K."/>
            <person name="Chen C."/>
            <person name="Wang M."/>
            <person name="Lipzen A."/>
            <person name="Daum C."/>
            <person name="Saski C.A."/>
            <person name="Payton A.C."/>
            <person name="Mcbreen J.C."/>
            <person name="Conrad R.E."/>
            <person name="Kollar L.M."/>
            <person name="Olsson S."/>
            <person name="Huttunen S."/>
            <person name="Landis J.B."/>
            <person name="Wickett N.J."/>
            <person name="Johnson M.G."/>
            <person name="Rensing S.A."/>
            <person name="Grimwood J."/>
            <person name="Schmutz J."/>
            <person name="Mcdaniel S.F."/>
        </authorList>
    </citation>
    <scope>NUCLEOTIDE SEQUENCE</scope>
    <source>
        <strain evidence="6">R40</strain>
    </source>
</reference>
<accession>A0A8T0I6H3</accession>
<evidence type="ECO:0000256" key="1">
    <source>
        <dbReference type="ARBA" id="ARBA00004606"/>
    </source>
</evidence>
<evidence type="ECO:0000256" key="3">
    <source>
        <dbReference type="ARBA" id="ARBA00022679"/>
    </source>
</evidence>
<evidence type="ECO:0000313" key="7">
    <source>
        <dbReference type="Proteomes" id="UP000822688"/>
    </source>
</evidence>
<dbReference type="GO" id="GO:0016757">
    <property type="term" value="F:glycosyltransferase activity"/>
    <property type="evidence" value="ECO:0007669"/>
    <property type="project" value="UniProtKB-KW"/>
</dbReference>
<evidence type="ECO:0000256" key="2">
    <source>
        <dbReference type="ARBA" id="ARBA00022676"/>
    </source>
</evidence>
<evidence type="ECO:0000256" key="5">
    <source>
        <dbReference type="ARBA" id="ARBA00023180"/>
    </source>
</evidence>
<dbReference type="EMBL" id="CM026424">
    <property type="protein sequence ID" value="KAG0579269.1"/>
    <property type="molecule type" value="Genomic_DNA"/>
</dbReference>
<gene>
    <name evidence="6" type="ORF">KC19_4G087100</name>
</gene>
<dbReference type="EMBL" id="CM026424">
    <property type="protein sequence ID" value="KAG0579270.1"/>
    <property type="molecule type" value="Genomic_DNA"/>
</dbReference>
<dbReference type="InterPro" id="IPR044174">
    <property type="entry name" value="BC10-like"/>
</dbReference>
<evidence type="ECO:0000256" key="4">
    <source>
        <dbReference type="ARBA" id="ARBA00023136"/>
    </source>
</evidence>
<protein>
    <submittedName>
        <fullName evidence="6">Uncharacterized protein</fullName>
    </submittedName>
</protein>
<dbReference type="GO" id="GO:0016020">
    <property type="term" value="C:membrane"/>
    <property type="evidence" value="ECO:0007669"/>
    <property type="project" value="UniProtKB-SubCell"/>
</dbReference>
<evidence type="ECO:0000313" key="6">
    <source>
        <dbReference type="EMBL" id="KAG0579270.1"/>
    </source>
</evidence>
<comment type="subcellular location">
    <subcellularLocation>
        <location evidence="1">Membrane</location>
        <topology evidence="1">Single-pass type II membrane protein</topology>
    </subcellularLocation>
</comment>
<keyword evidence="4" id="KW-0472">Membrane</keyword>
<dbReference type="PANTHER" id="PTHR31042:SF137">
    <property type="entry name" value="GLYCOSYL TRANSFERASE, FAMILY 14"/>
    <property type="match status" value="1"/>
</dbReference>
<sequence length="466" mass="53082">MKSLCGGTGLIASANAPNSAIPDHKKSLSFLKTVLDVWLVRVGVLILLLGSMVQFKLLLDSQPRLTGSVDLIRFVVLDSSLQAGRTNHTVDLCTKGCCNPGEANSTDNNIRLPPAIFPNSYLPCKDYIKPGSSIHDLGNISKYFYTSVEDSELLHAAQDAATQPLPPGKPKIAFLFILRQKIPFEQLWERFFANADEESYSIYTHQSLGFEEFPKSSVFHNTSIPSKEVERFTFSLVDVVRRLLAFALLDNARANMWFVLLSDACIPVRSFPYVYDYYMNSTTSFVEAFSVMEKFRRWEIGPLIQGKDVRKGELWMSMHRRHAGMVVGDVTFYRKFRSDCVRRAELQSFCVPDEMYTQTFLHVRDPQGIANRSVTFTDWHYAHEGSPRTHTAERISSALFEKIQNRTENLDGNYWGTSDDFNHTIWRDCVYNGRPHSPCYLFARKFSVIETDVQVLLQIPKSVLGY</sequence>
<keyword evidence="5" id="KW-0325">Glycoprotein</keyword>
<comment type="caution">
    <text evidence="6">The sequence shown here is derived from an EMBL/GenBank/DDBJ whole genome shotgun (WGS) entry which is preliminary data.</text>
</comment>
<name>A0A8T0I6H3_CERPU</name>
<dbReference type="AlphaFoldDB" id="A0A8T0I6H3"/>
<keyword evidence="3" id="KW-0808">Transferase</keyword>
<keyword evidence="2" id="KW-0328">Glycosyltransferase</keyword>
<dbReference type="InterPro" id="IPR003406">
    <property type="entry name" value="Glyco_trans_14"/>
</dbReference>
<organism evidence="6 7">
    <name type="scientific">Ceratodon purpureus</name>
    <name type="common">Fire moss</name>
    <name type="synonym">Dicranum purpureum</name>
    <dbReference type="NCBI Taxonomy" id="3225"/>
    <lineage>
        <taxon>Eukaryota</taxon>
        <taxon>Viridiplantae</taxon>
        <taxon>Streptophyta</taxon>
        <taxon>Embryophyta</taxon>
        <taxon>Bryophyta</taxon>
        <taxon>Bryophytina</taxon>
        <taxon>Bryopsida</taxon>
        <taxon>Dicranidae</taxon>
        <taxon>Pseudoditrichales</taxon>
        <taxon>Ditrichaceae</taxon>
        <taxon>Ceratodon</taxon>
    </lineage>
</organism>
<dbReference type="Pfam" id="PF02485">
    <property type="entry name" value="Branch"/>
    <property type="match status" value="1"/>
</dbReference>